<sequence>MKTLLLIIDDDSDFIADFSILLQKDYDLISATNSSDGIKLFRQKSPDIILLDLMLNDGTNGLEVMQKIKFEDDSVPIIIITDYSSVDNAVEAIKLGAYDYISKSPDLEKLRLIIQKSLKERQLKYHTKTLEQQSDHKFKFLIGESIVSQKLKEQVTLFAKNDNTILITGESGVGKEVVARHIHRLSKRKDNPFISINCAAIPHQLIESELFGHEKGSFTGADKRKLGKFEIANHGTIFLDEVSEIHLDAQVKLLRVLQEKEFERVGSTKIINVDIRIIAATNKELKELVDKNLFRDDLYYRLDVLPIQVPPLRDRKEDIPALVAHFLQLSCEELKIPFPGISTEAINLLRQYDWPGNIRELQNNIIRATIVANGEEIKPHHINSRLHQINDSDKISIDKIPTTLEELNEMKKESINAASRAIERVFLENLLHKFDWNISKAAESIGINRTNLHKMINKCGLKKNGI</sequence>
<dbReference type="GO" id="GO:0000160">
    <property type="term" value="P:phosphorelay signal transduction system"/>
    <property type="evidence" value="ECO:0007669"/>
    <property type="project" value="InterPro"/>
</dbReference>
<evidence type="ECO:0000256" key="3">
    <source>
        <dbReference type="ARBA" id="ARBA00023015"/>
    </source>
</evidence>
<dbReference type="Pfam" id="PF00072">
    <property type="entry name" value="Response_reg"/>
    <property type="match status" value="1"/>
</dbReference>
<dbReference type="PROSITE" id="PS00675">
    <property type="entry name" value="SIGMA54_INTERACT_1"/>
    <property type="match status" value="1"/>
</dbReference>
<feature type="domain" description="Sigma-54 factor interaction" evidence="5">
    <location>
        <begin position="141"/>
        <end position="370"/>
    </location>
</feature>
<feature type="domain" description="Response regulatory" evidence="6">
    <location>
        <begin position="4"/>
        <end position="118"/>
    </location>
</feature>
<dbReference type="PANTHER" id="PTHR32071">
    <property type="entry name" value="TRANSCRIPTIONAL REGULATORY PROTEIN"/>
    <property type="match status" value="1"/>
</dbReference>
<dbReference type="Gene3D" id="1.10.10.60">
    <property type="entry name" value="Homeodomain-like"/>
    <property type="match status" value="1"/>
</dbReference>
<keyword evidence="2" id="KW-0067">ATP-binding</keyword>
<reference evidence="7" key="1">
    <citation type="journal article" date="2015" name="Proc. Natl. Acad. Sci. U.S.A.">
        <title>Networks of energetic and metabolic interactions define dynamics in microbial communities.</title>
        <authorList>
            <person name="Embree M."/>
            <person name="Liu J.K."/>
            <person name="Al-Bassam M.M."/>
            <person name="Zengler K."/>
        </authorList>
    </citation>
    <scope>NUCLEOTIDE SEQUENCE</scope>
</reference>
<evidence type="ECO:0000256" key="4">
    <source>
        <dbReference type="ARBA" id="ARBA00023163"/>
    </source>
</evidence>
<accession>A0A0W8FZ46</accession>
<dbReference type="PANTHER" id="PTHR32071:SF113">
    <property type="entry name" value="ALGINATE BIOSYNTHESIS TRANSCRIPTIONAL REGULATORY PROTEIN ALGB"/>
    <property type="match status" value="1"/>
</dbReference>
<dbReference type="GO" id="GO:0006355">
    <property type="term" value="P:regulation of DNA-templated transcription"/>
    <property type="evidence" value="ECO:0007669"/>
    <property type="project" value="InterPro"/>
</dbReference>
<dbReference type="GO" id="GO:0043565">
    <property type="term" value="F:sequence-specific DNA binding"/>
    <property type="evidence" value="ECO:0007669"/>
    <property type="project" value="InterPro"/>
</dbReference>
<dbReference type="InterPro" id="IPR025944">
    <property type="entry name" value="Sigma_54_int_dom_CS"/>
</dbReference>
<dbReference type="InterPro" id="IPR003593">
    <property type="entry name" value="AAA+_ATPase"/>
</dbReference>
<dbReference type="CDD" id="cd00009">
    <property type="entry name" value="AAA"/>
    <property type="match status" value="1"/>
</dbReference>
<evidence type="ECO:0000259" key="6">
    <source>
        <dbReference type="PROSITE" id="PS50110"/>
    </source>
</evidence>
<dbReference type="EMBL" id="LNQE01000520">
    <property type="protein sequence ID" value="KUG26176.1"/>
    <property type="molecule type" value="Genomic_DNA"/>
</dbReference>
<dbReference type="SMART" id="SM00382">
    <property type="entry name" value="AAA"/>
    <property type="match status" value="1"/>
</dbReference>
<dbReference type="InterPro" id="IPR011006">
    <property type="entry name" value="CheY-like_superfamily"/>
</dbReference>
<evidence type="ECO:0000256" key="2">
    <source>
        <dbReference type="ARBA" id="ARBA00022840"/>
    </source>
</evidence>
<dbReference type="Gene3D" id="3.40.50.300">
    <property type="entry name" value="P-loop containing nucleotide triphosphate hydrolases"/>
    <property type="match status" value="1"/>
</dbReference>
<keyword evidence="3" id="KW-0805">Transcription regulation</keyword>
<dbReference type="InterPro" id="IPR001789">
    <property type="entry name" value="Sig_transdc_resp-reg_receiver"/>
</dbReference>
<dbReference type="SUPFAM" id="SSF52540">
    <property type="entry name" value="P-loop containing nucleoside triphosphate hydrolases"/>
    <property type="match status" value="1"/>
</dbReference>
<dbReference type="SUPFAM" id="SSF46689">
    <property type="entry name" value="Homeodomain-like"/>
    <property type="match status" value="1"/>
</dbReference>
<evidence type="ECO:0000259" key="5">
    <source>
        <dbReference type="PROSITE" id="PS50045"/>
    </source>
</evidence>
<dbReference type="InterPro" id="IPR002197">
    <property type="entry name" value="HTH_Fis"/>
</dbReference>
<proteinExistence type="predicted"/>
<dbReference type="InterPro" id="IPR009057">
    <property type="entry name" value="Homeodomain-like_sf"/>
</dbReference>
<evidence type="ECO:0000256" key="1">
    <source>
        <dbReference type="ARBA" id="ARBA00022741"/>
    </source>
</evidence>
<dbReference type="SUPFAM" id="SSF52172">
    <property type="entry name" value="CheY-like"/>
    <property type="match status" value="1"/>
</dbReference>
<dbReference type="PROSITE" id="PS00688">
    <property type="entry name" value="SIGMA54_INTERACT_3"/>
    <property type="match status" value="1"/>
</dbReference>
<dbReference type="Gene3D" id="3.40.50.2300">
    <property type="match status" value="1"/>
</dbReference>
<name>A0A0W8FZ46_9ZZZZ</name>
<dbReference type="FunFam" id="3.40.50.300:FF:000006">
    <property type="entry name" value="DNA-binding transcriptional regulator NtrC"/>
    <property type="match status" value="1"/>
</dbReference>
<comment type="caution">
    <text evidence="7">The sequence shown here is derived from an EMBL/GenBank/DDBJ whole genome shotgun (WGS) entry which is preliminary data.</text>
</comment>
<keyword evidence="1" id="KW-0547">Nucleotide-binding</keyword>
<dbReference type="Pfam" id="PF00158">
    <property type="entry name" value="Sigma54_activat"/>
    <property type="match status" value="1"/>
</dbReference>
<dbReference type="InterPro" id="IPR058031">
    <property type="entry name" value="AAA_lid_NorR"/>
</dbReference>
<dbReference type="InterPro" id="IPR002078">
    <property type="entry name" value="Sigma_54_int"/>
</dbReference>
<protein>
    <submittedName>
        <fullName evidence="7">Response regulator of zinc sigma-54-dependent two-component system</fullName>
    </submittedName>
</protein>
<dbReference type="GO" id="GO:0005524">
    <property type="term" value="F:ATP binding"/>
    <property type="evidence" value="ECO:0007669"/>
    <property type="project" value="UniProtKB-KW"/>
</dbReference>
<dbReference type="Gene3D" id="1.10.8.60">
    <property type="match status" value="1"/>
</dbReference>
<dbReference type="Pfam" id="PF25601">
    <property type="entry name" value="AAA_lid_14"/>
    <property type="match status" value="1"/>
</dbReference>
<dbReference type="InterPro" id="IPR025662">
    <property type="entry name" value="Sigma_54_int_dom_ATP-bd_1"/>
</dbReference>
<dbReference type="PROSITE" id="PS50045">
    <property type="entry name" value="SIGMA54_INTERACT_4"/>
    <property type="match status" value="1"/>
</dbReference>
<dbReference type="Pfam" id="PF02954">
    <property type="entry name" value="HTH_8"/>
    <property type="match status" value="1"/>
</dbReference>
<dbReference type="InterPro" id="IPR027417">
    <property type="entry name" value="P-loop_NTPase"/>
</dbReference>
<gene>
    <name evidence="7" type="ORF">ASZ90_003993</name>
</gene>
<keyword evidence="4" id="KW-0804">Transcription</keyword>
<evidence type="ECO:0000313" key="7">
    <source>
        <dbReference type="EMBL" id="KUG26176.1"/>
    </source>
</evidence>
<dbReference type="PROSITE" id="PS50110">
    <property type="entry name" value="RESPONSE_REGULATORY"/>
    <property type="match status" value="1"/>
</dbReference>
<dbReference type="AlphaFoldDB" id="A0A0W8FZ46"/>
<organism evidence="7">
    <name type="scientific">hydrocarbon metagenome</name>
    <dbReference type="NCBI Taxonomy" id="938273"/>
    <lineage>
        <taxon>unclassified sequences</taxon>
        <taxon>metagenomes</taxon>
        <taxon>ecological metagenomes</taxon>
    </lineage>
</organism>
<dbReference type="SMART" id="SM00448">
    <property type="entry name" value="REC"/>
    <property type="match status" value="1"/>
</dbReference>